<dbReference type="CDD" id="cd07377">
    <property type="entry name" value="WHTH_GntR"/>
    <property type="match status" value="1"/>
</dbReference>
<dbReference type="InterPro" id="IPR000524">
    <property type="entry name" value="Tscrpt_reg_HTH_GntR"/>
</dbReference>
<dbReference type="Pfam" id="PF07729">
    <property type="entry name" value="FCD"/>
    <property type="match status" value="1"/>
</dbReference>
<dbReference type="InterPro" id="IPR011711">
    <property type="entry name" value="GntR_C"/>
</dbReference>
<keyword evidence="1" id="KW-0805">Transcription regulation</keyword>
<accession>A0A1Y5PWT7</accession>
<proteinExistence type="predicted"/>
<evidence type="ECO:0000256" key="2">
    <source>
        <dbReference type="ARBA" id="ARBA00023125"/>
    </source>
</evidence>
<keyword evidence="2" id="KW-0238">DNA-binding</keyword>
<gene>
    <name evidence="5" type="ORF">SPPYR_0564</name>
</gene>
<dbReference type="GO" id="GO:0003677">
    <property type="term" value="F:DNA binding"/>
    <property type="evidence" value="ECO:0007669"/>
    <property type="project" value="UniProtKB-KW"/>
</dbReference>
<dbReference type="PANTHER" id="PTHR43537">
    <property type="entry name" value="TRANSCRIPTIONAL REGULATOR, GNTR FAMILY"/>
    <property type="match status" value="1"/>
</dbReference>
<dbReference type="Gene3D" id="1.10.10.10">
    <property type="entry name" value="Winged helix-like DNA-binding domain superfamily/Winged helix DNA-binding domain"/>
    <property type="match status" value="1"/>
</dbReference>
<evidence type="ECO:0000259" key="4">
    <source>
        <dbReference type="PROSITE" id="PS50949"/>
    </source>
</evidence>
<dbReference type="Pfam" id="PF00392">
    <property type="entry name" value="GntR"/>
    <property type="match status" value="1"/>
</dbReference>
<dbReference type="GO" id="GO:0003700">
    <property type="term" value="F:DNA-binding transcription factor activity"/>
    <property type="evidence" value="ECO:0007669"/>
    <property type="project" value="InterPro"/>
</dbReference>
<evidence type="ECO:0000313" key="5">
    <source>
        <dbReference type="EMBL" id="SBV31684.1"/>
    </source>
</evidence>
<dbReference type="SUPFAM" id="SSF48008">
    <property type="entry name" value="GntR ligand-binding domain-like"/>
    <property type="match status" value="1"/>
</dbReference>
<dbReference type="SMART" id="SM00345">
    <property type="entry name" value="HTH_GNTR"/>
    <property type="match status" value="1"/>
</dbReference>
<dbReference type="AlphaFoldDB" id="A0A1Y5PWT7"/>
<dbReference type="PROSITE" id="PS50949">
    <property type="entry name" value="HTH_GNTR"/>
    <property type="match status" value="1"/>
</dbReference>
<dbReference type="PANTHER" id="PTHR43537:SF24">
    <property type="entry name" value="GLUCONATE OPERON TRANSCRIPTIONAL REPRESSOR"/>
    <property type="match status" value="1"/>
</dbReference>
<dbReference type="InterPro" id="IPR036388">
    <property type="entry name" value="WH-like_DNA-bd_sf"/>
</dbReference>
<evidence type="ECO:0000256" key="3">
    <source>
        <dbReference type="ARBA" id="ARBA00023163"/>
    </source>
</evidence>
<protein>
    <submittedName>
        <fullName evidence="5">GntR family transcriptional regulator</fullName>
    </submittedName>
</protein>
<dbReference type="RefSeq" id="WP_295323462.1">
    <property type="nucleotide sequence ID" value="NZ_LT598653.1"/>
</dbReference>
<dbReference type="KEGG" id="sphu:SPPYR_0564"/>
<organism evidence="5">
    <name type="scientific">uncultured Sphingopyxis sp</name>
    <dbReference type="NCBI Taxonomy" id="310581"/>
    <lineage>
        <taxon>Bacteria</taxon>
        <taxon>Pseudomonadati</taxon>
        <taxon>Pseudomonadota</taxon>
        <taxon>Alphaproteobacteria</taxon>
        <taxon>Sphingomonadales</taxon>
        <taxon>Sphingomonadaceae</taxon>
        <taxon>Sphingopyxis</taxon>
        <taxon>environmental samples</taxon>
    </lineage>
</organism>
<dbReference type="InterPro" id="IPR036390">
    <property type="entry name" value="WH_DNA-bd_sf"/>
</dbReference>
<feature type="domain" description="HTH gntR-type" evidence="4">
    <location>
        <begin position="6"/>
        <end position="73"/>
    </location>
</feature>
<name>A0A1Y5PWT7_9SPHN</name>
<dbReference type="SUPFAM" id="SSF46785">
    <property type="entry name" value="Winged helix' DNA-binding domain"/>
    <property type="match status" value="1"/>
</dbReference>
<keyword evidence="3" id="KW-0804">Transcription</keyword>
<dbReference type="InterPro" id="IPR008920">
    <property type="entry name" value="TF_FadR/GntR_C"/>
</dbReference>
<dbReference type="EMBL" id="LT598653">
    <property type="protein sequence ID" value="SBV31684.1"/>
    <property type="molecule type" value="Genomic_DNA"/>
</dbReference>
<evidence type="ECO:0000256" key="1">
    <source>
        <dbReference type="ARBA" id="ARBA00023015"/>
    </source>
</evidence>
<dbReference type="Gene3D" id="1.20.120.530">
    <property type="entry name" value="GntR ligand-binding domain-like"/>
    <property type="match status" value="1"/>
</dbReference>
<sequence>MSIVVRTLSERVFDIVREQIVVGELATDMPIRQDALAAELGVSKIPVREALARLEQEGLLISHPNRGYLVRPMSAAEADEIYALRLALEPAAAAFAAVHADDAEREEAQRVYERLDAAASDNLADVAMRNRDFHTALVRVGGRLLTTQMVERLSILSERYVVAHLEPSGRESRAHLEHRQLLDAWMARDGDTVEHLLTEHIKATLADLKAQLKVAV</sequence>
<reference evidence="5" key="1">
    <citation type="submission" date="2016-03" db="EMBL/GenBank/DDBJ databases">
        <authorList>
            <person name="Ploux O."/>
        </authorList>
    </citation>
    <scope>NUCLEOTIDE SEQUENCE</scope>
    <source>
        <strain evidence="5">UC10</strain>
    </source>
</reference>
<dbReference type="SMART" id="SM00895">
    <property type="entry name" value="FCD"/>
    <property type="match status" value="1"/>
</dbReference>